<dbReference type="EMBL" id="JAOB01000013">
    <property type="protein sequence ID" value="EUA68981.1"/>
    <property type="molecule type" value="Genomic_DNA"/>
</dbReference>
<evidence type="ECO:0000313" key="1">
    <source>
        <dbReference type="EMBL" id="EUA68981.1"/>
    </source>
</evidence>
<sequence length="69" mass="7941">MVLDNVRAQPAIQHVRRDRLKYHRIGVTGELTFGPSSFTLDLKICGRPWRLVGAVNRTQQAWLLKGSRR</sequence>
<gene>
    <name evidence="1" type="ORF">I553_2169</name>
</gene>
<organism evidence="1">
    <name type="scientific">Mycobacterium xenopi 4042</name>
    <dbReference type="NCBI Taxonomy" id="1299334"/>
    <lineage>
        <taxon>Bacteria</taxon>
        <taxon>Bacillati</taxon>
        <taxon>Actinomycetota</taxon>
        <taxon>Actinomycetes</taxon>
        <taxon>Mycobacteriales</taxon>
        <taxon>Mycobacteriaceae</taxon>
        <taxon>Mycobacterium</taxon>
    </lineage>
</organism>
<proteinExistence type="predicted"/>
<dbReference type="PATRIC" id="fig|1299334.3.peg.1664"/>
<accession>X8DLQ1</accession>
<protein>
    <submittedName>
        <fullName evidence="1">Uncharacterized protein</fullName>
    </submittedName>
</protein>
<dbReference type="AlphaFoldDB" id="X8DLQ1"/>
<name>X8DLQ1_MYCXE</name>
<reference evidence="1" key="1">
    <citation type="submission" date="2014-01" db="EMBL/GenBank/DDBJ databases">
        <authorList>
            <person name="Brown-Elliot B."/>
            <person name="Wallace R."/>
            <person name="Lenaerts A."/>
            <person name="Ordway D."/>
            <person name="DeGroote M.A."/>
            <person name="Parker T."/>
            <person name="Sizemore C."/>
            <person name="Tallon L.J."/>
            <person name="Sadzewicz L.K."/>
            <person name="Sengamalay N."/>
            <person name="Fraser C.M."/>
            <person name="Hine E."/>
            <person name="Shefchek K.A."/>
            <person name="Das S.P."/>
            <person name="Tettelin H."/>
        </authorList>
    </citation>
    <scope>NUCLEOTIDE SEQUENCE [LARGE SCALE GENOMIC DNA]</scope>
    <source>
        <strain evidence="1">4042</strain>
    </source>
</reference>
<comment type="caution">
    <text evidence="1">The sequence shown here is derived from an EMBL/GenBank/DDBJ whole genome shotgun (WGS) entry which is preliminary data.</text>
</comment>